<dbReference type="GO" id="GO:0003950">
    <property type="term" value="F:NAD+ poly-ADP-ribosyltransferase activity"/>
    <property type="evidence" value="ECO:0007669"/>
    <property type="project" value="UniProtKB-UniRule"/>
</dbReference>
<dbReference type="InterPro" id="IPR008893">
    <property type="entry name" value="WGR_domain"/>
</dbReference>
<evidence type="ECO:0000313" key="15">
    <source>
        <dbReference type="Proteomes" id="UP000887569"/>
    </source>
</evidence>
<evidence type="ECO:0000256" key="9">
    <source>
        <dbReference type="PROSITE-ProRule" id="PRU00023"/>
    </source>
</evidence>
<keyword evidence="5" id="KW-0677">Repeat</keyword>
<dbReference type="InterPro" id="IPR002110">
    <property type="entry name" value="Ankyrin_rpt"/>
</dbReference>
<name>A0A915B2V9_PARUN</name>
<dbReference type="InterPro" id="IPR004102">
    <property type="entry name" value="Poly(ADP-ribose)pol_reg_dom"/>
</dbReference>
<evidence type="ECO:0000259" key="12">
    <source>
        <dbReference type="PROSITE" id="PS51059"/>
    </source>
</evidence>
<reference evidence="16" key="1">
    <citation type="submission" date="2022-11" db="UniProtKB">
        <authorList>
            <consortium name="WormBaseParasite"/>
        </authorList>
    </citation>
    <scope>IDENTIFICATION</scope>
</reference>
<evidence type="ECO:0000259" key="13">
    <source>
        <dbReference type="PROSITE" id="PS51060"/>
    </source>
</evidence>
<dbReference type="Gene3D" id="1.25.40.20">
    <property type="entry name" value="Ankyrin repeat-containing domain"/>
    <property type="match status" value="6"/>
</dbReference>
<feature type="region of interest" description="Disordered" evidence="11">
    <location>
        <begin position="469"/>
        <end position="507"/>
    </location>
</feature>
<evidence type="ECO:0000256" key="5">
    <source>
        <dbReference type="ARBA" id="ARBA00022737"/>
    </source>
</evidence>
<dbReference type="GO" id="GO:0005634">
    <property type="term" value="C:nucleus"/>
    <property type="evidence" value="ECO:0007669"/>
    <property type="project" value="UniProtKB-SubCell"/>
</dbReference>
<feature type="compositionally biased region" description="Basic and acidic residues" evidence="11">
    <location>
        <begin position="105"/>
        <end position="114"/>
    </location>
</feature>
<dbReference type="PROSITE" id="PS51059">
    <property type="entry name" value="PARP_CATALYTIC"/>
    <property type="match status" value="1"/>
</dbReference>
<keyword evidence="2 10" id="KW-0328">Glycosyltransferase</keyword>
<feature type="repeat" description="ANK" evidence="9">
    <location>
        <begin position="521"/>
        <end position="542"/>
    </location>
</feature>
<proteinExistence type="predicted"/>
<dbReference type="Gene3D" id="3.90.228.10">
    <property type="match status" value="1"/>
</dbReference>
<dbReference type="PROSITE" id="PS50088">
    <property type="entry name" value="ANK_REPEAT"/>
    <property type="match status" value="3"/>
</dbReference>
<keyword evidence="7 9" id="KW-0040">ANK repeat</keyword>
<comment type="subcellular location">
    <subcellularLocation>
        <location evidence="1">Nucleus</location>
    </subcellularLocation>
</comment>
<feature type="compositionally biased region" description="Basic and acidic residues" evidence="11">
    <location>
        <begin position="469"/>
        <end position="486"/>
    </location>
</feature>
<keyword evidence="4" id="KW-0548">Nucleotidyltransferase</keyword>
<dbReference type="Pfam" id="PF02877">
    <property type="entry name" value="PARP_reg"/>
    <property type="match status" value="1"/>
</dbReference>
<keyword evidence="6 10" id="KW-0520">NAD</keyword>
<evidence type="ECO:0000256" key="11">
    <source>
        <dbReference type="SAM" id="MobiDB-lite"/>
    </source>
</evidence>
<feature type="domain" description="PARP alpha-helical" evidence="13">
    <location>
        <begin position="2006"/>
        <end position="2138"/>
    </location>
</feature>
<dbReference type="GO" id="GO:0016779">
    <property type="term" value="F:nucleotidyltransferase activity"/>
    <property type="evidence" value="ECO:0007669"/>
    <property type="project" value="UniProtKB-KW"/>
</dbReference>
<protein>
    <recommendedName>
        <fullName evidence="10">Poly [ADP-ribose] polymerase</fullName>
        <shortName evidence="10">PARP</shortName>
        <ecNumber evidence="10">2.4.2.-</ecNumber>
    </recommendedName>
</protein>
<dbReference type="Pfam" id="PF05406">
    <property type="entry name" value="WGR"/>
    <property type="match status" value="1"/>
</dbReference>
<organism evidence="15 16">
    <name type="scientific">Parascaris univalens</name>
    <name type="common">Nematode worm</name>
    <dbReference type="NCBI Taxonomy" id="6257"/>
    <lineage>
        <taxon>Eukaryota</taxon>
        <taxon>Metazoa</taxon>
        <taxon>Ecdysozoa</taxon>
        <taxon>Nematoda</taxon>
        <taxon>Chromadorea</taxon>
        <taxon>Rhabditida</taxon>
        <taxon>Spirurina</taxon>
        <taxon>Ascaridomorpha</taxon>
        <taxon>Ascaridoidea</taxon>
        <taxon>Ascarididae</taxon>
        <taxon>Parascaris</taxon>
    </lineage>
</organism>
<dbReference type="PRINTS" id="PR01415">
    <property type="entry name" value="ANKYRIN"/>
</dbReference>
<feature type="region of interest" description="Disordered" evidence="11">
    <location>
        <begin position="1657"/>
        <end position="1676"/>
    </location>
</feature>
<evidence type="ECO:0000313" key="16">
    <source>
        <dbReference type="WBParaSite" id="PgR024_g098_t02"/>
    </source>
</evidence>
<dbReference type="SUPFAM" id="SSF47587">
    <property type="entry name" value="Domain of poly(ADP-ribose) polymerase"/>
    <property type="match status" value="1"/>
</dbReference>
<dbReference type="WBParaSite" id="PgR024_g098_t02">
    <property type="protein sequence ID" value="PgR024_g098_t02"/>
    <property type="gene ID" value="PgR024_g098"/>
</dbReference>
<dbReference type="SUPFAM" id="SSF48403">
    <property type="entry name" value="Ankyrin repeat"/>
    <property type="match status" value="4"/>
</dbReference>
<dbReference type="Pfam" id="PF12796">
    <property type="entry name" value="Ank_2"/>
    <property type="match status" value="4"/>
</dbReference>
<dbReference type="CDD" id="cd07997">
    <property type="entry name" value="WGR_PARP"/>
    <property type="match status" value="1"/>
</dbReference>
<keyword evidence="8" id="KW-0539">Nucleus</keyword>
<dbReference type="PANTHER" id="PTHR24198">
    <property type="entry name" value="ANKYRIN REPEAT AND PROTEIN KINASE DOMAIN-CONTAINING PROTEIN"/>
    <property type="match status" value="1"/>
</dbReference>
<dbReference type="Proteomes" id="UP000887569">
    <property type="component" value="Unplaced"/>
</dbReference>
<dbReference type="InterPro" id="IPR012317">
    <property type="entry name" value="Poly(ADP-ribose)pol_cat_dom"/>
</dbReference>
<evidence type="ECO:0000256" key="10">
    <source>
        <dbReference type="RuleBase" id="RU362114"/>
    </source>
</evidence>
<evidence type="ECO:0000256" key="1">
    <source>
        <dbReference type="ARBA" id="ARBA00004123"/>
    </source>
</evidence>
<feature type="region of interest" description="Disordered" evidence="11">
    <location>
        <begin position="88"/>
        <end position="118"/>
    </location>
</feature>
<feature type="region of interest" description="Disordered" evidence="11">
    <location>
        <begin position="1"/>
        <end position="26"/>
    </location>
</feature>
<dbReference type="PANTHER" id="PTHR24198:SF165">
    <property type="entry name" value="ANKYRIN REPEAT-CONTAINING PROTEIN-RELATED"/>
    <property type="match status" value="1"/>
</dbReference>
<evidence type="ECO:0000256" key="4">
    <source>
        <dbReference type="ARBA" id="ARBA00022695"/>
    </source>
</evidence>
<dbReference type="PROSITE" id="PS50297">
    <property type="entry name" value="ANK_REP_REGION"/>
    <property type="match status" value="2"/>
</dbReference>
<keyword evidence="15" id="KW-1185">Reference proteome</keyword>
<evidence type="ECO:0000256" key="6">
    <source>
        <dbReference type="ARBA" id="ARBA00023027"/>
    </source>
</evidence>
<evidence type="ECO:0000256" key="8">
    <source>
        <dbReference type="ARBA" id="ARBA00023242"/>
    </source>
</evidence>
<feature type="domain" description="WGR" evidence="14">
    <location>
        <begin position="1879"/>
        <end position="1979"/>
    </location>
</feature>
<dbReference type="InterPro" id="IPR036770">
    <property type="entry name" value="Ankyrin_rpt-contain_sf"/>
</dbReference>
<evidence type="ECO:0000256" key="7">
    <source>
        <dbReference type="ARBA" id="ARBA00023043"/>
    </source>
</evidence>
<evidence type="ECO:0000256" key="3">
    <source>
        <dbReference type="ARBA" id="ARBA00022679"/>
    </source>
</evidence>
<accession>A0A915B2V9</accession>
<feature type="domain" description="PARP catalytic" evidence="12">
    <location>
        <begin position="2148"/>
        <end position="2374"/>
    </location>
</feature>
<dbReference type="InterPro" id="IPR036930">
    <property type="entry name" value="WGR_dom_sf"/>
</dbReference>
<feature type="repeat" description="ANK" evidence="9">
    <location>
        <begin position="1273"/>
        <end position="1305"/>
    </location>
</feature>
<dbReference type="InterPro" id="IPR036616">
    <property type="entry name" value="Poly(ADP-ribose)pol_reg_dom_sf"/>
</dbReference>
<dbReference type="SUPFAM" id="SSF56399">
    <property type="entry name" value="ADP-ribosylation"/>
    <property type="match status" value="1"/>
</dbReference>
<sequence length="2374" mass="265942">MARTKKNAEGSRTPKSKMTVVQKKAPVAKKTFKGNAKTIVASIRHSKRTPKKIVRFTESIPFRERGKRSSKKRLRTISVAASVATKRSAVKAPKRTPPISVKPLSKKEKVPEKTSKKRHKNDLLVRRDNIENMSSNCYFYGKNAPKFVSVNSYGRVAYRFVLRRDLNGLKQAANDKVRFHSEALKQPYAEAYQLSPEGEAVLSEDLKFIDAVLQLSWNLSTDSTWIQSRARPQQSLLSMVSTGQQNYHMLGHATANIEMTRGGREGNNALLCHDVGCSLSLDSQVEIFLEKNVSFTTLEHIASLDIPSCQGLSGYYASKIVHAVRYGNRKLAGKLIETYSSYNFNDLHTQTLLNDHQPLKKFKPISVLKKGQMNCSITPIHTAAINPNVAYLKALMAVEPNFNVPDTQNWYTIHYAAVCEGTGPLKLLLDMGTPIVLLNKSKDLPLHCAARAGRAENVKLLLEAMQKAKEASRTNDEGPDAERSQAETDDERGDAPGPARKKPKIAKMKGNASMVNAKAQNGMTPLHMAAEKGHEEVVRVLLAESDINVDVQTAAGNKKLTPLMVACRMGFKNVADILIDEGGAVIERGDKLKRTALTHAVMNGQNHVVAMLLRRGASPCTPDSSGNTPAHYATAYGWLECLELLAKADPSCLGINNDWHLAPLAVAYLKGHVGIVEWLVGGPYSEEVTVNCCDQAGVSLVSSVINCYSYISSKDILTQLEYLALKGADCSLKDTAMNTPLHFFASKNAILRNDNGVRNDFDSDENNSRLTKEEYRKCFHLIVERGAGPFDKNEAGDCPFHIALKTGNLFLVECLLNKMCDEGLNLHSLEEKTSAKSNSGNILHSLLKLPFKVYENRSVWASRLGPTGGQYNIIPVLNKFISMDSTQMIAWLNEKDREGRTPLVLLCHKYTMTAADQQNSCCEEDRKNAYINFEQFLYTMCAVVRILATLNAEILLQRFERKAKGDGEEESDTYPQSELADSLDFADTCSALSDDDVVEVTEDVDKGAEKRAQHVNIITYGLMGNDVHHRVAASFSVRGKEYKIKNKLLTTIIEAAKESNILAKLLSERDANEYTPLLYAVNEGDVATSLYLMRQRVWIDNDTINRVYDERKKKYVPCHKTVLMFALEKQLFEVVQELNLTREQWNAVTINGSNAFHFVAQIVSSKTVEYFELLKEKSVEIKANAIGQYPLHVAVNAVRSGDTDVLTEPLEWLIQNGDGIHSSDSFGRLPLHYAFVGTDDDALRDTSTIDPIAVVSILEQAMDESKMDTADNLGNTPLHYAAQRGANICTVTLLRYGCDVNRVNNEGNTPLGIAVLHGNEACTLTLIQAKSNIVVQVISRGKPTTAKRENWIWIPKRSKAEVLVKKANVASLVVRNGWQGIIYVILDVIGKSETTLGELLRSALEHRKYNLAFTMLKTLNKAVHTGDAQSIARKVAVVNELNLFQVFVTNLKSATMDDNVTKVFEELLSAGIKWYSEDNDGILKSPSIEHLARHRHFELLNALKKWDAESPHPMGSLIVFTNGNENPLVGIVESWIHSGSSENSKNWLRTFAEKFDVNTLMLYERPAFDGMFPWMSHRPERRYCRMTPLIRAIQARCIPLVRFLLEEKELRTDVNQADEFGITPLMHACIVNSEPIVRLLFNPKCFDKRSGDRNIVSQPSTSAPLYGRRKRKAQPHTTNTCGSLFGGFVMNLSAVAPLESTSDNVDDNSLNVCFENNDKIKLASELDILRTVSGANQQNAFASGDFSDANFLHFMIRPCAWENVDLLYAICEGVPAVVEMISAPNSRGETPLMTAKRMCQSRMLQAMKKLSKTTNVEIEMPVVDISNIMVRHDVKADSERFLLRDAETRAEAARKDVSKTRRKPHKNSGYEQTGEICVTKFSGSDDEILYKVLLTKTDVTYGSYGFHNFYRMELIQRKGSELYILFTNWGRIGDYDGQYQRTPFSSLAEADKEFCTIFRSKTGNEFSNISNFQELPNKYRLVKVDPNAANNVSDLKIELDTPQTKENVKKDAVYSFIRDISNVRRLQEKTRTVWRSRLCVPFGRLSRTDILDARKILQKLNDLVREMTVTRKNNKGVDEILRIARAQARITNDFYRLIPLAGFENCSLPVIDSEMQVNEYAEVVENLLEFEIAARLVTAAAEMRSTVDPYLYILNAIECELVPMDSEDLMSQRILQYIQNSSDCRVRAIYSVKSKEATRLFNENALQKKDHRYLWHGTKPENILSILKLGLLATPASAIQTGQSFGKGIYFADIFAKSESYCTCSVNGLKYALLCQVALGNVVDGVNVAEENNIGYTGQKKTSYDTLQVVGLQYPDPLYDITLENGAVIPLGPIKQYSSQEFNNIYGYYNYVERSEYVVKDKTMTTVKYIVAFQ</sequence>
<dbReference type="Gene3D" id="1.20.142.10">
    <property type="entry name" value="Poly(ADP-ribose) polymerase, regulatory domain"/>
    <property type="match status" value="1"/>
</dbReference>
<evidence type="ECO:0000259" key="14">
    <source>
        <dbReference type="PROSITE" id="PS51977"/>
    </source>
</evidence>
<dbReference type="PROSITE" id="PS51977">
    <property type="entry name" value="WGR"/>
    <property type="match status" value="1"/>
</dbReference>
<keyword evidence="3 10" id="KW-0808">Transferase</keyword>
<dbReference type="SMART" id="SM00773">
    <property type="entry name" value="WGR"/>
    <property type="match status" value="1"/>
</dbReference>
<dbReference type="SUPFAM" id="SSF142921">
    <property type="entry name" value="WGR domain-like"/>
    <property type="match status" value="1"/>
</dbReference>
<evidence type="ECO:0000256" key="2">
    <source>
        <dbReference type="ARBA" id="ARBA00022676"/>
    </source>
</evidence>
<dbReference type="Pfam" id="PF00644">
    <property type="entry name" value="PARP"/>
    <property type="match status" value="1"/>
</dbReference>
<feature type="repeat" description="ANK" evidence="9">
    <location>
        <begin position="592"/>
        <end position="624"/>
    </location>
</feature>
<dbReference type="SMART" id="SM00248">
    <property type="entry name" value="ANK"/>
    <property type="match status" value="16"/>
</dbReference>
<dbReference type="EC" id="2.4.2.-" evidence="10"/>
<dbReference type="PROSITE" id="PS51060">
    <property type="entry name" value="PARP_ALPHA_HD"/>
    <property type="match status" value="1"/>
</dbReference>
<dbReference type="Pfam" id="PF00023">
    <property type="entry name" value="Ank"/>
    <property type="match status" value="1"/>
</dbReference>